<name>A0A834SW82_9FABA</name>
<evidence type="ECO:0000313" key="3">
    <source>
        <dbReference type="Proteomes" id="UP000634136"/>
    </source>
</evidence>
<dbReference type="Pfam" id="PF03004">
    <property type="entry name" value="Transposase_24"/>
    <property type="match status" value="1"/>
</dbReference>
<evidence type="ECO:0008006" key="4">
    <source>
        <dbReference type="Google" id="ProtNLM"/>
    </source>
</evidence>
<dbReference type="AlphaFoldDB" id="A0A834SW82"/>
<evidence type="ECO:0000313" key="2">
    <source>
        <dbReference type="EMBL" id="KAF7810136.1"/>
    </source>
</evidence>
<feature type="region of interest" description="Disordered" evidence="1">
    <location>
        <begin position="18"/>
        <end position="82"/>
    </location>
</feature>
<feature type="compositionally biased region" description="Polar residues" evidence="1">
    <location>
        <begin position="324"/>
        <end position="336"/>
    </location>
</feature>
<comment type="caution">
    <text evidence="2">The sequence shown here is derived from an EMBL/GenBank/DDBJ whole genome shotgun (WGS) entry which is preliminary data.</text>
</comment>
<feature type="compositionally biased region" description="Acidic residues" evidence="1">
    <location>
        <begin position="55"/>
        <end position="73"/>
    </location>
</feature>
<dbReference type="PANTHER" id="PTHR33144:SF45">
    <property type="entry name" value="TRANSPOSASE TNP1_EN_SPM-LIKE DOMAIN-CONTAINING PROTEIN"/>
    <property type="match status" value="1"/>
</dbReference>
<dbReference type="InterPro" id="IPR004252">
    <property type="entry name" value="Probable_transposase_24"/>
</dbReference>
<gene>
    <name evidence="2" type="ORF">G2W53_036879</name>
</gene>
<keyword evidence="3" id="KW-1185">Reference proteome</keyword>
<sequence>MKSKLCLLYLMKRYYGKTTQSGTSRGESSHTTRDDLATQVPIPEPDPIPDRGVFEEDGDNEPDSIPEEVENETSESSNKSKSNKRWLVNVIDNENIVRSERLSVHDVWVLASGKRVVVEFNEMNQSIGDAGGLLDFKEASEKNKVNRAKQVIPHTGGSKSLARKKAEMEIEHGRKVSRGEVWIATHKRSDGSAVNDAASVIIDKITSYEASGSCSSQEVSQYDSLAMALGSQEHSGRVRGLGLGPTPSQVFGVHARGGSSDPTYTEMQNELTQLRRKVIENEEQTRLKDAKLERMQEFQTSLLQSLQGYLPSQVLQNLEALNEGISQSPPSCNQRDGQPPPDS</sequence>
<protein>
    <recommendedName>
        <fullName evidence="4">Transposase</fullName>
    </recommendedName>
</protein>
<dbReference type="Proteomes" id="UP000634136">
    <property type="component" value="Unassembled WGS sequence"/>
</dbReference>
<accession>A0A834SW82</accession>
<proteinExistence type="predicted"/>
<dbReference type="OrthoDB" id="1065805at2759"/>
<evidence type="ECO:0000256" key="1">
    <source>
        <dbReference type="SAM" id="MobiDB-lite"/>
    </source>
</evidence>
<dbReference type="PANTHER" id="PTHR33144">
    <property type="entry name" value="OS10G0409366 PROTEIN-RELATED"/>
    <property type="match status" value="1"/>
</dbReference>
<dbReference type="EMBL" id="JAAIUW010000011">
    <property type="protein sequence ID" value="KAF7810136.1"/>
    <property type="molecule type" value="Genomic_DNA"/>
</dbReference>
<feature type="compositionally biased region" description="Basic and acidic residues" evidence="1">
    <location>
        <begin position="27"/>
        <end position="36"/>
    </location>
</feature>
<organism evidence="2 3">
    <name type="scientific">Senna tora</name>
    <dbReference type="NCBI Taxonomy" id="362788"/>
    <lineage>
        <taxon>Eukaryota</taxon>
        <taxon>Viridiplantae</taxon>
        <taxon>Streptophyta</taxon>
        <taxon>Embryophyta</taxon>
        <taxon>Tracheophyta</taxon>
        <taxon>Spermatophyta</taxon>
        <taxon>Magnoliopsida</taxon>
        <taxon>eudicotyledons</taxon>
        <taxon>Gunneridae</taxon>
        <taxon>Pentapetalae</taxon>
        <taxon>rosids</taxon>
        <taxon>fabids</taxon>
        <taxon>Fabales</taxon>
        <taxon>Fabaceae</taxon>
        <taxon>Caesalpinioideae</taxon>
        <taxon>Cassia clade</taxon>
        <taxon>Senna</taxon>
    </lineage>
</organism>
<feature type="region of interest" description="Disordered" evidence="1">
    <location>
        <begin position="323"/>
        <end position="343"/>
    </location>
</feature>
<reference evidence="2" key="1">
    <citation type="submission" date="2020-09" db="EMBL/GenBank/DDBJ databases">
        <title>Genome-Enabled Discovery of Anthraquinone Biosynthesis in Senna tora.</title>
        <authorList>
            <person name="Kang S.-H."/>
            <person name="Pandey R.P."/>
            <person name="Lee C.-M."/>
            <person name="Sim J.-S."/>
            <person name="Jeong J.-T."/>
            <person name="Choi B.-S."/>
            <person name="Jung M."/>
            <person name="Ginzburg D."/>
            <person name="Zhao K."/>
            <person name="Won S.Y."/>
            <person name="Oh T.-J."/>
            <person name="Yu Y."/>
            <person name="Kim N.-H."/>
            <person name="Lee O.R."/>
            <person name="Lee T.-H."/>
            <person name="Bashyal P."/>
            <person name="Kim T.-S."/>
            <person name="Lee W.-H."/>
            <person name="Kawkins C."/>
            <person name="Kim C.-K."/>
            <person name="Kim J.S."/>
            <person name="Ahn B.O."/>
            <person name="Rhee S.Y."/>
            <person name="Sohng J.K."/>
        </authorList>
    </citation>
    <scope>NUCLEOTIDE SEQUENCE</scope>
    <source>
        <tissue evidence="2">Leaf</tissue>
    </source>
</reference>